<dbReference type="InterPro" id="IPR003170">
    <property type="entry name" value="MurB"/>
</dbReference>
<name>A0A381QVW4_9ZZZZ</name>
<dbReference type="Pfam" id="PF01565">
    <property type="entry name" value="FAD_binding_4"/>
    <property type="match status" value="1"/>
</dbReference>
<evidence type="ECO:0000256" key="9">
    <source>
        <dbReference type="ARBA" id="ARBA00022827"/>
    </source>
</evidence>
<evidence type="ECO:0000256" key="10">
    <source>
        <dbReference type="ARBA" id="ARBA00022857"/>
    </source>
</evidence>
<gene>
    <name evidence="18" type="ORF">METZ01_LOCUS35583</name>
</gene>
<keyword evidence="9" id="KW-0274">FAD</keyword>
<dbReference type="Gene3D" id="3.90.78.10">
    <property type="entry name" value="UDP-N-acetylenolpyruvoylglucosamine reductase, C-terminal domain"/>
    <property type="match status" value="1"/>
</dbReference>
<dbReference type="PANTHER" id="PTHR21071:SF4">
    <property type="entry name" value="UDP-N-ACETYLENOLPYRUVOYLGLUCOSAMINE REDUCTASE"/>
    <property type="match status" value="1"/>
</dbReference>
<dbReference type="InterPro" id="IPR036318">
    <property type="entry name" value="FAD-bd_PCMH-like_sf"/>
</dbReference>
<evidence type="ECO:0000256" key="8">
    <source>
        <dbReference type="ARBA" id="ARBA00022630"/>
    </source>
</evidence>
<evidence type="ECO:0000256" key="5">
    <source>
        <dbReference type="ARBA" id="ARBA00012518"/>
    </source>
</evidence>
<protein>
    <recommendedName>
        <fullName evidence="5">UDP-N-acetylmuramate dehydrogenase</fullName>
        <ecNumber evidence="5">1.3.1.98</ecNumber>
    </recommendedName>
</protein>
<dbReference type="InterPro" id="IPR016167">
    <property type="entry name" value="FAD-bd_PCMH_sub1"/>
</dbReference>
<evidence type="ECO:0000256" key="2">
    <source>
        <dbReference type="ARBA" id="ARBA00003921"/>
    </source>
</evidence>
<dbReference type="NCBIfam" id="TIGR00179">
    <property type="entry name" value="murB"/>
    <property type="match status" value="1"/>
</dbReference>
<keyword evidence="14" id="KW-0131">Cell cycle</keyword>
<evidence type="ECO:0000256" key="4">
    <source>
        <dbReference type="ARBA" id="ARBA00004752"/>
    </source>
</evidence>
<comment type="pathway">
    <text evidence="4">Cell wall biogenesis; peptidoglycan biosynthesis.</text>
</comment>
<keyword evidence="10" id="KW-0521">NADP</keyword>
<evidence type="ECO:0000256" key="14">
    <source>
        <dbReference type="ARBA" id="ARBA00023306"/>
    </source>
</evidence>
<comment type="cofactor">
    <cofactor evidence="1">
        <name>FAD</name>
        <dbReference type="ChEBI" id="CHEBI:57692"/>
    </cofactor>
</comment>
<dbReference type="InterPro" id="IPR036635">
    <property type="entry name" value="MurB_C_sf"/>
</dbReference>
<dbReference type="NCBIfam" id="NF010480">
    <property type="entry name" value="PRK13905.1"/>
    <property type="match status" value="1"/>
</dbReference>
<accession>A0A381QVW4</accession>
<dbReference type="Gene3D" id="3.30.465.10">
    <property type="match status" value="1"/>
</dbReference>
<dbReference type="InterPro" id="IPR011601">
    <property type="entry name" value="MurB_C"/>
</dbReference>
<proteinExistence type="inferred from homology"/>
<dbReference type="PROSITE" id="PS51387">
    <property type="entry name" value="FAD_PCMH"/>
    <property type="match status" value="1"/>
</dbReference>
<dbReference type="GO" id="GO:0071949">
    <property type="term" value="F:FAD binding"/>
    <property type="evidence" value="ECO:0007669"/>
    <property type="project" value="InterPro"/>
</dbReference>
<dbReference type="UniPathway" id="UPA00219"/>
<dbReference type="GO" id="GO:0008762">
    <property type="term" value="F:UDP-N-acetylmuramate dehydrogenase activity"/>
    <property type="evidence" value="ECO:0007669"/>
    <property type="project" value="UniProtKB-EC"/>
</dbReference>
<dbReference type="GO" id="GO:0071555">
    <property type="term" value="P:cell wall organization"/>
    <property type="evidence" value="ECO:0007669"/>
    <property type="project" value="UniProtKB-KW"/>
</dbReference>
<evidence type="ECO:0000259" key="17">
    <source>
        <dbReference type="PROSITE" id="PS51387"/>
    </source>
</evidence>
<feature type="domain" description="FAD-binding PCMH-type" evidence="17">
    <location>
        <begin position="29"/>
        <end position="193"/>
    </location>
</feature>
<keyword evidence="11" id="KW-0133">Cell shape</keyword>
<reference evidence="18" key="1">
    <citation type="submission" date="2018-05" db="EMBL/GenBank/DDBJ databases">
        <authorList>
            <person name="Lanie J.A."/>
            <person name="Ng W.-L."/>
            <person name="Kazmierczak K.M."/>
            <person name="Andrzejewski T.M."/>
            <person name="Davidsen T.M."/>
            <person name="Wayne K.J."/>
            <person name="Tettelin H."/>
            <person name="Glass J.I."/>
            <person name="Rusch D."/>
            <person name="Podicherti R."/>
            <person name="Tsui H.-C.T."/>
            <person name="Winkler M.E."/>
        </authorList>
    </citation>
    <scope>NUCLEOTIDE SEQUENCE</scope>
</reference>
<evidence type="ECO:0000256" key="6">
    <source>
        <dbReference type="ARBA" id="ARBA00022490"/>
    </source>
</evidence>
<dbReference type="SUPFAM" id="SSF56176">
    <property type="entry name" value="FAD-binding/transporter-associated domain-like"/>
    <property type="match status" value="1"/>
</dbReference>
<dbReference type="PANTHER" id="PTHR21071">
    <property type="entry name" value="UDP-N-ACETYLENOLPYRUVOYLGLUCOSAMINE REDUCTASE"/>
    <property type="match status" value="1"/>
</dbReference>
<evidence type="ECO:0000256" key="16">
    <source>
        <dbReference type="ARBA" id="ARBA00048914"/>
    </source>
</evidence>
<dbReference type="InterPro" id="IPR016169">
    <property type="entry name" value="FAD-bd_PCMH_sub2"/>
</dbReference>
<evidence type="ECO:0000256" key="11">
    <source>
        <dbReference type="ARBA" id="ARBA00022960"/>
    </source>
</evidence>
<evidence type="ECO:0000313" key="18">
    <source>
        <dbReference type="EMBL" id="SUZ82729.1"/>
    </source>
</evidence>
<dbReference type="GO" id="GO:0005829">
    <property type="term" value="C:cytosol"/>
    <property type="evidence" value="ECO:0007669"/>
    <property type="project" value="TreeGrafter"/>
</dbReference>
<evidence type="ECO:0000256" key="13">
    <source>
        <dbReference type="ARBA" id="ARBA00023002"/>
    </source>
</evidence>
<dbReference type="InterPro" id="IPR006094">
    <property type="entry name" value="Oxid_FAD_bind_N"/>
</dbReference>
<sequence length="306" mass="33794">MEFGEELEKMVNGTCLLNEPMSRHTSYGIGGPAGAYITPRDRDDLRRILHFADEQNIPIFFIGSGSNLLVADEGINGIVITLIKSFNKLEIKGCHIYAETGVMLGHMVKHCIKQQLTGLETMIGVPGTLGGALMMNAGAFGSEISNCLKNVDVMTLTGKIKQYSVKDIDFHYRHSSFKKDEIIMSANFVLKKATKQEIMNKRAKASAGRKETQPLRFRSAGSLFKNPKKDVAAGYLIDKAGLKGTHRGDAEISEKHANFFVNHGKANAEDIVFLIRLARKTVEKKFGINLELEVKTLGFKPGIFES</sequence>
<keyword evidence="13" id="KW-0560">Oxidoreductase</keyword>
<dbReference type="EC" id="1.3.1.98" evidence="5"/>
<organism evidence="18">
    <name type="scientific">marine metagenome</name>
    <dbReference type="NCBI Taxonomy" id="408172"/>
    <lineage>
        <taxon>unclassified sequences</taxon>
        <taxon>metagenomes</taxon>
        <taxon>ecological metagenomes</taxon>
    </lineage>
</organism>
<keyword evidence="12" id="KW-0573">Peptidoglycan synthesis</keyword>
<dbReference type="EMBL" id="UINC01001520">
    <property type="protein sequence ID" value="SUZ82729.1"/>
    <property type="molecule type" value="Genomic_DNA"/>
</dbReference>
<dbReference type="Gene3D" id="3.30.43.10">
    <property type="entry name" value="Uridine Diphospho-n-acetylenolpyruvylglucosamine Reductase, domain 2"/>
    <property type="match status" value="1"/>
</dbReference>
<comment type="catalytic activity">
    <reaction evidence="16">
        <text>UDP-N-acetyl-alpha-D-muramate + NADP(+) = UDP-N-acetyl-3-O-(1-carboxyvinyl)-alpha-D-glucosamine + NADPH + H(+)</text>
        <dbReference type="Rhea" id="RHEA:12248"/>
        <dbReference type="ChEBI" id="CHEBI:15378"/>
        <dbReference type="ChEBI" id="CHEBI:57783"/>
        <dbReference type="ChEBI" id="CHEBI:58349"/>
        <dbReference type="ChEBI" id="CHEBI:68483"/>
        <dbReference type="ChEBI" id="CHEBI:70757"/>
        <dbReference type="EC" id="1.3.1.98"/>
    </reaction>
</comment>
<evidence type="ECO:0000256" key="1">
    <source>
        <dbReference type="ARBA" id="ARBA00001974"/>
    </source>
</evidence>
<keyword evidence="8" id="KW-0285">Flavoprotein</keyword>
<keyword evidence="15" id="KW-0961">Cell wall biogenesis/degradation</keyword>
<evidence type="ECO:0000256" key="12">
    <source>
        <dbReference type="ARBA" id="ARBA00022984"/>
    </source>
</evidence>
<dbReference type="SUPFAM" id="SSF56194">
    <property type="entry name" value="Uridine diphospho-N-Acetylenolpyruvylglucosamine reductase, MurB, C-terminal domain"/>
    <property type="match status" value="1"/>
</dbReference>
<evidence type="ECO:0000256" key="15">
    <source>
        <dbReference type="ARBA" id="ARBA00023316"/>
    </source>
</evidence>
<keyword evidence="7" id="KW-0132">Cell division</keyword>
<dbReference type="AlphaFoldDB" id="A0A381QVW4"/>
<evidence type="ECO:0000256" key="7">
    <source>
        <dbReference type="ARBA" id="ARBA00022618"/>
    </source>
</evidence>
<comment type="function">
    <text evidence="2">Cell wall formation.</text>
</comment>
<evidence type="ECO:0000256" key="3">
    <source>
        <dbReference type="ARBA" id="ARBA00004496"/>
    </source>
</evidence>
<dbReference type="GO" id="GO:0051301">
    <property type="term" value="P:cell division"/>
    <property type="evidence" value="ECO:0007669"/>
    <property type="project" value="UniProtKB-KW"/>
</dbReference>
<dbReference type="HAMAP" id="MF_00037">
    <property type="entry name" value="MurB"/>
    <property type="match status" value="1"/>
</dbReference>
<comment type="subcellular location">
    <subcellularLocation>
        <location evidence="3">Cytoplasm</location>
    </subcellularLocation>
</comment>
<keyword evidence="6" id="KW-0963">Cytoplasm</keyword>
<dbReference type="Pfam" id="PF02873">
    <property type="entry name" value="MurB_C"/>
    <property type="match status" value="1"/>
</dbReference>
<dbReference type="GO" id="GO:0008360">
    <property type="term" value="P:regulation of cell shape"/>
    <property type="evidence" value="ECO:0007669"/>
    <property type="project" value="UniProtKB-KW"/>
</dbReference>
<dbReference type="GO" id="GO:0009252">
    <property type="term" value="P:peptidoglycan biosynthetic process"/>
    <property type="evidence" value="ECO:0007669"/>
    <property type="project" value="UniProtKB-UniPathway"/>
</dbReference>
<dbReference type="InterPro" id="IPR016166">
    <property type="entry name" value="FAD-bd_PCMH"/>
</dbReference>